<dbReference type="AlphaFoldDB" id="A0A368KJ90"/>
<name>A0A368KJ90_9BACT</name>
<protein>
    <submittedName>
        <fullName evidence="1">Uncharacterized protein</fullName>
    </submittedName>
</protein>
<dbReference type="Proteomes" id="UP000253562">
    <property type="component" value="Unassembled WGS sequence"/>
</dbReference>
<evidence type="ECO:0000313" key="1">
    <source>
        <dbReference type="EMBL" id="RCS40569.1"/>
    </source>
</evidence>
<dbReference type="OrthoDB" id="273007at2"/>
<comment type="caution">
    <text evidence="1">The sequence shown here is derived from an EMBL/GenBank/DDBJ whole genome shotgun (WGS) entry which is preliminary data.</text>
</comment>
<gene>
    <name evidence="1" type="ORF">DTL42_24670</name>
</gene>
<accession>A0A368KJ90</accession>
<dbReference type="RefSeq" id="WP_114373353.1">
    <property type="nucleotide sequence ID" value="NZ_QPEX01000046.1"/>
</dbReference>
<evidence type="ECO:0000313" key="2">
    <source>
        <dbReference type="Proteomes" id="UP000253562"/>
    </source>
</evidence>
<organism evidence="1 2">
    <name type="scientific">Bremerella cremea</name>
    <dbReference type="NCBI Taxonomy" id="1031537"/>
    <lineage>
        <taxon>Bacteria</taxon>
        <taxon>Pseudomonadati</taxon>
        <taxon>Planctomycetota</taxon>
        <taxon>Planctomycetia</taxon>
        <taxon>Pirellulales</taxon>
        <taxon>Pirellulaceae</taxon>
        <taxon>Bremerella</taxon>
    </lineage>
</organism>
<dbReference type="EMBL" id="QPEX01000046">
    <property type="protein sequence ID" value="RCS40569.1"/>
    <property type="molecule type" value="Genomic_DNA"/>
</dbReference>
<proteinExistence type="predicted"/>
<reference evidence="1 2" key="1">
    <citation type="submission" date="2018-07" db="EMBL/GenBank/DDBJ databases">
        <title>Comparative genomes isolates from brazilian mangrove.</title>
        <authorList>
            <person name="De Araujo J.E."/>
            <person name="Taketani R.G."/>
            <person name="Silva M.C.P."/>
            <person name="Lourenco M.V."/>
            <person name="Oliveira V.M."/>
            <person name="Andreote F.D."/>
        </authorList>
    </citation>
    <scope>NUCLEOTIDE SEQUENCE [LARGE SCALE GENOMIC DNA]</scope>
    <source>
        <strain evidence="1 2">HEX PRIS-MGV</strain>
    </source>
</reference>
<sequence length="249" mass="28028">MKNFAPSPDALWNKLRPAIDNEMLREIAMADYGNGADEAYDQLRIIRDRGELPQPLPWQLNEVLQLTRSCDPDQPDKPPFRPGPVGLKGHRTRLFACVVLLRAADTLACQLRHDSFDSTIALALQSSQALGHEMNLGLGQYLIWRLSQNVPLDDLYYSTLGLLILLLRSRPGQGSEPLLLHFTQVLKQCDELRQTLRGPIDATDPRPSDFSIQQGLWKPLGEELNGYAAEVVSAELRERLQWLPLTLEG</sequence>